<dbReference type="SMART" id="SM00354">
    <property type="entry name" value="HTH_LACI"/>
    <property type="match status" value="1"/>
</dbReference>
<name>A0ABS1J6L0_9BACL</name>
<feature type="domain" description="HTH lacI-type" evidence="4">
    <location>
        <begin position="6"/>
        <end position="61"/>
    </location>
</feature>
<evidence type="ECO:0000313" key="6">
    <source>
        <dbReference type="Proteomes" id="UP000602284"/>
    </source>
</evidence>
<keyword evidence="3" id="KW-0804">Transcription</keyword>
<dbReference type="RefSeq" id="WP_201631472.1">
    <property type="nucleotide sequence ID" value="NZ_JAEQNB010000001.1"/>
</dbReference>
<keyword evidence="6" id="KW-1185">Reference proteome</keyword>
<keyword evidence="2 5" id="KW-0238">DNA-binding</keyword>
<evidence type="ECO:0000256" key="2">
    <source>
        <dbReference type="ARBA" id="ARBA00023125"/>
    </source>
</evidence>
<dbReference type="PANTHER" id="PTHR30146">
    <property type="entry name" value="LACI-RELATED TRANSCRIPTIONAL REPRESSOR"/>
    <property type="match status" value="1"/>
</dbReference>
<protein>
    <submittedName>
        <fullName evidence="5">LacI family DNA-binding transcriptional regulator</fullName>
    </submittedName>
</protein>
<reference evidence="5 6" key="1">
    <citation type="submission" date="2021-01" db="EMBL/GenBank/DDBJ databases">
        <title>Tumebacillus sp. strain ITR2 16S ribosomal RNA gene Genome sequencing and assembly.</title>
        <authorList>
            <person name="Kang M."/>
        </authorList>
    </citation>
    <scope>NUCLEOTIDE SEQUENCE [LARGE SCALE GENOMIC DNA]</scope>
    <source>
        <strain evidence="5 6">ITR2</strain>
    </source>
</reference>
<dbReference type="Gene3D" id="3.40.50.2300">
    <property type="match status" value="2"/>
</dbReference>
<dbReference type="InterPro" id="IPR000843">
    <property type="entry name" value="HTH_LacI"/>
</dbReference>
<dbReference type="EMBL" id="JAEQNB010000001">
    <property type="protein sequence ID" value="MBL0385901.1"/>
    <property type="molecule type" value="Genomic_DNA"/>
</dbReference>
<comment type="caution">
    <text evidence="5">The sequence shown here is derived from an EMBL/GenBank/DDBJ whole genome shotgun (WGS) entry which is preliminary data.</text>
</comment>
<evidence type="ECO:0000256" key="3">
    <source>
        <dbReference type="ARBA" id="ARBA00023163"/>
    </source>
</evidence>
<dbReference type="InterPro" id="IPR010982">
    <property type="entry name" value="Lambda_DNA-bd_dom_sf"/>
</dbReference>
<dbReference type="GO" id="GO:0003677">
    <property type="term" value="F:DNA binding"/>
    <property type="evidence" value="ECO:0007669"/>
    <property type="project" value="UniProtKB-KW"/>
</dbReference>
<dbReference type="Proteomes" id="UP000602284">
    <property type="component" value="Unassembled WGS sequence"/>
</dbReference>
<dbReference type="PRINTS" id="PR00036">
    <property type="entry name" value="HTHLACI"/>
</dbReference>
<proteinExistence type="predicted"/>
<dbReference type="InterPro" id="IPR028082">
    <property type="entry name" value="Peripla_BP_I"/>
</dbReference>
<dbReference type="PANTHER" id="PTHR30146:SF145">
    <property type="entry name" value="RIBOSE OPERON REPRESSOR"/>
    <property type="match status" value="1"/>
</dbReference>
<dbReference type="CDD" id="cd01392">
    <property type="entry name" value="HTH_LacI"/>
    <property type="match status" value="1"/>
</dbReference>
<organism evidence="5 6">
    <name type="scientific">Tumebacillus amylolyticus</name>
    <dbReference type="NCBI Taxonomy" id="2801339"/>
    <lineage>
        <taxon>Bacteria</taxon>
        <taxon>Bacillati</taxon>
        <taxon>Bacillota</taxon>
        <taxon>Bacilli</taxon>
        <taxon>Bacillales</taxon>
        <taxon>Alicyclobacillaceae</taxon>
        <taxon>Tumebacillus</taxon>
    </lineage>
</organism>
<dbReference type="PROSITE" id="PS50932">
    <property type="entry name" value="HTH_LACI_2"/>
    <property type="match status" value="1"/>
</dbReference>
<dbReference type="SUPFAM" id="SSF47413">
    <property type="entry name" value="lambda repressor-like DNA-binding domains"/>
    <property type="match status" value="1"/>
</dbReference>
<dbReference type="Pfam" id="PF00532">
    <property type="entry name" value="Peripla_BP_1"/>
    <property type="match status" value="1"/>
</dbReference>
<keyword evidence="1" id="KW-0805">Transcription regulation</keyword>
<sequence>MSDKKVTIRDVAHAAGVSIATVSRYINQNFSSMSEETKLRIEEVILTLNYHPNKMAQGLKGQSRTLAVVVVNMSYPFCVSVIRSISEALNAAGYSLLVCETGDDPKRELTLLHSLVAHGVDGIILQTNGQNLKVLQDLAQKMPIVLVDRHFEIAGVKNVITNNEESSYLLTDALCTEGYECIYFISETLNGLSTRTERLAGYQRACEERSLDPHVCWVDRSDPATFEAVMEQLRQHPRQQPFAVYTSNGLLMMELYPMLTGLALQVPQEMGIATFDEPDWVKLTQPRMTCIRQPTHEIGQLAATTVLERLRGDIKAHLQPAVQTIPSVLVFSPSTQRTNEKRYDAQR</sequence>
<dbReference type="SUPFAM" id="SSF53822">
    <property type="entry name" value="Periplasmic binding protein-like I"/>
    <property type="match status" value="1"/>
</dbReference>
<gene>
    <name evidence="5" type="ORF">JJB07_04485</name>
</gene>
<dbReference type="CDD" id="cd06283">
    <property type="entry name" value="PBP1_RegR_EndR_KdgR-like"/>
    <property type="match status" value="1"/>
</dbReference>
<dbReference type="InterPro" id="IPR001761">
    <property type="entry name" value="Peripla_BP/Lac1_sug-bd_dom"/>
</dbReference>
<accession>A0ABS1J6L0</accession>
<dbReference type="Pfam" id="PF00356">
    <property type="entry name" value="LacI"/>
    <property type="match status" value="1"/>
</dbReference>
<dbReference type="Gene3D" id="1.10.260.40">
    <property type="entry name" value="lambda repressor-like DNA-binding domains"/>
    <property type="match status" value="1"/>
</dbReference>
<evidence type="ECO:0000259" key="4">
    <source>
        <dbReference type="PROSITE" id="PS50932"/>
    </source>
</evidence>
<dbReference type="PROSITE" id="PS00356">
    <property type="entry name" value="HTH_LACI_1"/>
    <property type="match status" value="1"/>
</dbReference>
<evidence type="ECO:0000256" key="1">
    <source>
        <dbReference type="ARBA" id="ARBA00023015"/>
    </source>
</evidence>
<evidence type="ECO:0000313" key="5">
    <source>
        <dbReference type="EMBL" id="MBL0385901.1"/>
    </source>
</evidence>